<comment type="caution">
    <text evidence="2">The sequence shown here is derived from an EMBL/GenBank/DDBJ whole genome shotgun (WGS) entry which is preliminary data.</text>
</comment>
<gene>
    <name evidence="2" type="ORF">KYY02_29915</name>
</gene>
<dbReference type="Proteomes" id="UP001567537">
    <property type="component" value="Unassembled WGS sequence"/>
</dbReference>
<dbReference type="EMBL" id="JAHWZY010000050">
    <property type="protein sequence ID" value="MEZ3182721.1"/>
    <property type="molecule type" value="Genomic_DNA"/>
</dbReference>
<sequence>MLALSREPDFERPREGASVRQWFRDVDAAFHRTLLVGSRNELFLHLSHPVAVALNHRMDRDWAGGRPGPGPTCGTSRPSSRPSGRSSVPNCRCCTTATTA</sequence>
<name>A0ABV4J707_9ACTN</name>
<evidence type="ECO:0000313" key="3">
    <source>
        <dbReference type="Proteomes" id="UP001567537"/>
    </source>
</evidence>
<protein>
    <submittedName>
        <fullName evidence="2">Uncharacterized protein</fullName>
    </submittedName>
</protein>
<organism evidence="2 3">
    <name type="scientific">Streptomyces pimonensis</name>
    <dbReference type="NCBI Taxonomy" id="2860288"/>
    <lineage>
        <taxon>Bacteria</taxon>
        <taxon>Bacillati</taxon>
        <taxon>Actinomycetota</taxon>
        <taxon>Actinomycetes</taxon>
        <taxon>Kitasatosporales</taxon>
        <taxon>Streptomycetaceae</taxon>
        <taxon>Streptomyces</taxon>
    </lineage>
</organism>
<feature type="compositionally biased region" description="Low complexity" evidence="1">
    <location>
        <begin position="72"/>
        <end position="89"/>
    </location>
</feature>
<proteinExistence type="predicted"/>
<feature type="region of interest" description="Disordered" evidence="1">
    <location>
        <begin position="60"/>
        <end position="90"/>
    </location>
</feature>
<accession>A0ABV4J707</accession>
<evidence type="ECO:0000313" key="2">
    <source>
        <dbReference type="EMBL" id="MEZ3182721.1"/>
    </source>
</evidence>
<keyword evidence="3" id="KW-1185">Reference proteome</keyword>
<dbReference type="RefSeq" id="WP_371243674.1">
    <property type="nucleotide sequence ID" value="NZ_JAHWZY010000050.1"/>
</dbReference>
<reference evidence="2 3" key="1">
    <citation type="journal article" date="2021" name="Res Sq">
        <title>Streptomyces Pimoensis sp. nov., Isolated From the Taklimakan Desert in Xinjiang, China.</title>
        <authorList>
            <person name="Zhang P."/>
            <person name="Luo X."/>
            <person name="Luo X."/>
            <person name="Liu Z."/>
            <person name="Xia Z."/>
            <person name="Wan C."/>
            <person name="zhang L."/>
        </authorList>
    </citation>
    <scope>NUCLEOTIDE SEQUENCE [LARGE SCALE GENOMIC DNA]</scope>
    <source>
        <strain evidence="2 3">TRM75549</strain>
    </source>
</reference>
<evidence type="ECO:0000256" key="1">
    <source>
        <dbReference type="SAM" id="MobiDB-lite"/>
    </source>
</evidence>